<keyword evidence="2" id="KW-0813">Transport</keyword>
<accession>A0A2M8Q9Y1</accession>
<dbReference type="GO" id="GO:0016887">
    <property type="term" value="F:ATP hydrolysis activity"/>
    <property type="evidence" value="ECO:0007669"/>
    <property type="project" value="InterPro"/>
</dbReference>
<dbReference type="AlphaFoldDB" id="A0A2M8Q9Y1"/>
<evidence type="ECO:0000256" key="6">
    <source>
        <dbReference type="ARBA" id="ARBA00022840"/>
    </source>
</evidence>
<dbReference type="InterPro" id="IPR027417">
    <property type="entry name" value="P-loop_NTPase"/>
</dbReference>
<dbReference type="Pfam" id="PF00005">
    <property type="entry name" value="ABC_tran"/>
    <property type="match status" value="1"/>
</dbReference>
<evidence type="ECO:0000256" key="3">
    <source>
        <dbReference type="ARBA" id="ARBA00022475"/>
    </source>
</evidence>
<keyword evidence="5" id="KW-0547">Nucleotide-binding</keyword>
<dbReference type="InterPro" id="IPR003593">
    <property type="entry name" value="AAA+_ATPase"/>
</dbReference>
<dbReference type="SUPFAM" id="SSF52540">
    <property type="entry name" value="P-loop containing nucleoside triphosphate hydrolases"/>
    <property type="match status" value="1"/>
</dbReference>
<dbReference type="Gene3D" id="3.40.50.300">
    <property type="entry name" value="P-loop containing nucleotide triphosphate hydrolases"/>
    <property type="match status" value="1"/>
</dbReference>
<dbReference type="PANTHER" id="PTHR42771:SF2">
    <property type="entry name" value="IRON(3+)-HYDROXAMATE IMPORT ATP-BINDING PROTEIN FHUC"/>
    <property type="match status" value="1"/>
</dbReference>
<dbReference type="InterPro" id="IPR003439">
    <property type="entry name" value="ABC_transporter-like_ATP-bd"/>
</dbReference>
<gene>
    <name evidence="11" type="ORF">CUN48_13180</name>
</gene>
<dbReference type="SMART" id="SM00382">
    <property type="entry name" value="AAA"/>
    <property type="match status" value="1"/>
</dbReference>
<dbReference type="GO" id="GO:0005524">
    <property type="term" value="F:ATP binding"/>
    <property type="evidence" value="ECO:0007669"/>
    <property type="project" value="UniProtKB-KW"/>
</dbReference>
<reference evidence="11 12" key="1">
    <citation type="submission" date="2017-11" db="EMBL/GenBank/DDBJ databases">
        <title>Evolution of Phototrophy in the Chloroflexi Phylum Driven by Horizontal Gene Transfer.</title>
        <authorList>
            <person name="Ward L.M."/>
            <person name="Hemp J."/>
            <person name="Shih P.M."/>
            <person name="Mcglynn S.E."/>
            <person name="Fischer W."/>
        </authorList>
    </citation>
    <scope>NUCLEOTIDE SEQUENCE [LARGE SCALE GENOMIC DNA]</scope>
    <source>
        <strain evidence="11">JP3_7</strain>
    </source>
</reference>
<dbReference type="GO" id="GO:0006826">
    <property type="term" value="P:iron ion transport"/>
    <property type="evidence" value="ECO:0007669"/>
    <property type="project" value="UniProtKB-KW"/>
</dbReference>
<keyword evidence="7" id="KW-0408">Iron</keyword>
<dbReference type="CDD" id="cd03214">
    <property type="entry name" value="ABC_Iron-Siderophores_B12_Hemin"/>
    <property type="match status" value="1"/>
</dbReference>
<dbReference type="EMBL" id="PGTN01000143">
    <property type="protein sequence ID" value="PJF46560.1"/>
    <property type="molecule type" value="Genomic_DNA"/>
</dbReference>
<evidence type="ECO:0000256" key="7">
    <source>
        <dbReference type="ARBA" id="ARBA00023004"/>
    </source>
</evidence>
<comment type="subcellular location">
    <subcellularLocation>
        <location evidence="1">Cell membrane</location>
        <topology evidence="1">Peripheral membrane protein</topology>
    </subcellularLocation>
</comment>
<dbReference type="PANTHER" id="PTHR42771">
    <property type="entry name" value="IRON(3+)-HYDROXAMATE IMPORT ATP-BINDING PROTEIN FHUC"/>
    <property type="match status" value="1"/>
</dbReference>
<evidence type="ECO:0000259" key="10">
    <source>
        <dbReference type="PROSITE" id="PS50893"/>
    </source>
</evidence>
<dbReference type="InterPro" id="IPR051535">
    <property type="entry name" value="Siderophore_ABC-ATPase"/>
</dbReference>
<keyword evidence="6 11" id="KW-0067">ATP-binding</keyword>
<dbReference type="GO" id="GO:0005886">
    <property type="term" value="C:plasma membrane"/>
    <property type="evidence" value="ECO:0007669"/>
    <property type="project" value="UniProtKB-SubCell"/>
</dbReference>
<evidence type="ECO:0000313" key="11">
    <source>
        <dbReference type="EMBL" id="PJF46560.1"/>
    </source>
</evidence>
<keyword evidence="4" id="KW-0410">Iron transport</keyword>
<keyword evidence="3" id="KW-1003">Cell membrane</keyword>
<evidence type="ECO:0000256" key="1">
    <source>
        <dbReference type="ARBA" id="ARBA00004202"/>
    </source>
</evidence>
<evidence type="ECO:0000313" key="12">
    <source>
        <dbReference type="Proteomes" id="UP000230790"/>
    </source>
</evidence>
<dbReference type="Proteomes" id="UP000230790">
    <property type="component" value="Unassembled WGS sequence"/>
</dbReference>
<evidence type="ECO:0000256" key="8">
    <source>
        <dbReference type="ARBA" id="ARBA00023065"/>
    </source>
</evidence>
<evidence type="ECO:0000256" key="9">
    <source>
        <dbReference type="ARBA" id="ARBA00023136"/>
    </source>
</evidence>
<dbReference type="PROSITE" id="PS50893">
    <property type="entry name" value="ABC_TRANSPORTER_2"/>
    <property type="match status" value="1"/>
</dbReference>
<keyword evidence="9" id="KW-0472">Membrane</keyword>
<name>A0A2M8Q9Y1_9CHLR</name>
<keyword evidence="8" id="KW-0406">Ion transport</keyword>
<protein>
    <submittedName>
        <fullName evidence="11">ABC transporter ATP-binding protein</fullName>
    </submittedName>
</protein>
<organism evidence="11 12">
    <name type="scientific">Candidatus Thermofonsia Clade 3 bacterium</name>
    <dbReference type="NCBI Taxonomy" id="2364212"/>
    <lineage>
        <taxon>Bacteria</taxon>
        <taxon>Bacillati</taxon>
        <taxon>Chloroflexota</taxon>
        <taxon>Candidatus Thermofontia</taxon>
        <taxon>Candidatus Thermofonsia Clade 3</taxon>
    </lineage>
</organism>
<evidence type="ECO:0000256" key="2">
    <source>
        <dbReference type="ARBA" id="ARBA00022448"/>
    </source>
</evidence>
<evidence type="ECO:0000256" key="5">
    <source>
        <dbReference type="ARBA" id="ARBA00022741"/>
    </source>
</evidence>
<feature type="domain" description="ABC transporter" evidence="10">
    <location>
        <begin position="30"/>
        <end position="270"/>
    </location>
</feature>
<sequence length="288" mass="31860">MITHRFAFTRPRAIHSAPDAPPPNGDESAIRATDLITGYRNGTSRRVVHRGLNLSLSRGKLTALLGPNGAGKSTLMRTLCGLQPPLGGTVWIDGEPLHALSPERRARKLAVVLTDRVDVGYMTAYALAALGRTPYTRWDGRLTAEDEAIVQEAMRAARCEALAARAVAQLSDGERQRVMIARALAQQTPIILLDEPTAFLDLPRRIEIMHLLRDLAHQTGRALLISTHDLELALRYADALWLMGGDGTFVAGTPEQVHRRGELLRVFADEGTEVRRYLQEIHQRWTTS</sequence>
<proteinExistence type="predicted"/>
<evidence type="ECO:0000256" key="4">
    <source>
        <dbReference type="ARBA" id="ARBA00022496"/>
    </source>
</evidence>
<comment type="caution">
    <text evidence="11">The sequence shown here is derived from an EMBL/GenBank/DDBJ whole genome shotgun (WGS) entry which is preliminary data.</text>
</comment>